<proteinExistence type="predicted"/>
<protein>
    <submittedName>
        <fullName evidence="1">Uncharacterized protein</fullName>
    </submittedName>
</protein>
<name>A0A327NL70_9BACT</name>
<evidence type="ECO:0000313" key="2">
    <source>
        <dbReference type="Proteomes" id="UP000249016"/>
    </source>
</evidence>
<sequence length="68" mass="7521">MAANTLIIITGYGSVTPKPWRKAYLNSSEESANQRFLKEHPGARDTSSITISFDDEFSINSRGEVSNN</sequence>
<dbReference type="RefSeq" id="WP_111344018.1">
    <property type="nucleotide sequence ID" value="NZ_QLII01000001.1"/>
</dbReference>
<dbReference type="EMBL" id="QLII01000001">
    <property type="protein sequence ID" value="RAI75513.1"/>
    <property type="molecule type" value="Genomic_DNA"/>
</dbReference>
<dbReference type="Proteomes" id="UP000249016">
    <property type="component" value="Unassembled WGS sequence"/>
</dbReference>
<reference evidence="1 2" key="1">
    <citation type="submission" date="2018-06" db="EMBL/GenBank/DDBJ databases">
        <title>Spirosoma sp. HMF3257 Genome sequencing and assembly.</title>
        <authorList>
            <person name="Kang H."/>
            <person name="Cha I."/>
            <person name="Kim H."/>
            <person name="Kang J."/>
            <person name="Joh K."/>
        </authorList>
    </citation>
    <scope>NUCLEOTIDE SEQUENCE [LARGE SCALE GENOMIC DNA]</scope>
    <source>
        <strain evidence="1 2">HMF3257</strain>
    </source>
</reference>
<accession>A0A327NL70</accession>
<organism evidence="1 2">
    <name type="scientific">Spirosoma telluris</name>
    <dbReference type="NCBI Taxonomy" id="2183553"/>
    <lineage>
        <taxon>Bacteria</taxon>
        <taxon>Pseudomonadati</taxon>
        <taxon>Bacteroidota</taxon>
        <taxon>Cytophagia</taxon>
        <taxon>Cytophagales</taxon>
        <taxon>Cytophagaceae</taxon>
        <taxon>Spirosoma</taxon>
    </lineage>
</organism>
<dbReference type="AlphaFoldDB" id="A0A327NL70"/>
<evidence type="ECO:0000313" key="1">
    <source>
        <dbReference type="EMBL" id="RAI75513.1"/>
    </source>
</evidence>
<comment type="caution">
    <text evidence="1">The sequence shown here is derived from an EMBL/GenBank/DDBJ whole genome shotgun (WGS) entry which is preliminary data.</text>
</comment>
<keyword evidence="2" id="KW-1185">Reference proteome</keyword>
<gene>
    <name evidence="1" type="ORF">HMF3257_17510</name>
</gene>
<dbReference type="OrthoDB" id="964818at2"/>